<dbReference type="Gene3D" id="2.30.140.10">
    <property type="entry name" value="Spermidine synthase, tetramerisation domain"/>
    <property type="match status" value="1"/>
</dbReference>
<dbReference type="PROSITE" id="PS51006">
    <property type="entry name" value="PABS_2"/>
    <property type="match status" value="1"/>
</dbReference>
<dbReference type="NCBIfam" id="TIGR00417">
    <property type="entry name" value="speE"/>
    <property type="match status" value="1"/>
</dbReference>
<dbReference type="InterPro" id="IPR037163">
    <property type="entry name" value="Spermidine_synt_N_sf"/>
</dbReference>
<evidence type="ECO:0000313" key="11">
    <source>
        <dbReference type="EMBL" id="BCU83367.1"/>
    </source>
</evidence>
<evidence type="ECO:0000256" key="6">
    <source>
        <dbReference type="HAMAP-Rule" id="MF_00198"/>
    </source>
</evidence>
<name>A0A8D5UH68_9BACL</name>
<evidence type="ECO:0000256" key="4">
    <source>
        <dbReference type="ARBA" id="ARBA00023066"/>
    </source>
</evidence>
<protein>
    <recommendedName>
        <fullName evidence="6">Polyamine aminopropyltransferase</fullName>
    </recommendedName>
    <alternativeName>
        <fullName evidence="6">Putrescine aminopropyltransferase</fullName>
        <shortName evidence="6">PAPT</shortName>
    </alternativeName>
    <alternativeName>
        <fullName evidence="6">Spermidine synthase</fullName>
        <shortName evidence="6">SPDS</shortName>
        <shortName evidence="6">SPDSY</shortName>
        <ecNumber evidence="6">2.5.1.16</ecNumber>
    </alternativeName>
</protein>
<comment type="subunit">
    <text evidence="6">Homodimer or homotetramer.</text>
</comment>
<keyword evidence="3 6" id="KW-0808">Transferase</keyword>
<dbReference type="InterPro" id="IPR029063">
    <property type="entry name" value="SAM-dependent_MTases_sf"/>
</dbReference>
<evidence type="ECO:0000256" key="3">
    <source>
        <dbReference type="ARBA" id="ARBA00022679"/>
    </source>
</evidence>
<comment type="similarity">
    <text evidence="1 6 8">Belongs to the spermidine/spermine synthase family.</text>
</comment>
<keyword evidence="12" id="KW-1185">Reference proteome</keyword>
<dbReference type="InterPro" id="IPR001045">
    <property type="entry name" value="Spermi_synthase"/>
</dbReference>
<dbReference type="HAMAP" id="MF_00198">
    <property type="entry name" value="Spermidine_synth"/>
    <property type="match status" value="1"/>
</dbReference>
<dbReference type="RefSeq" id="WP_212773589.1">
    <property type="nucleotide sequence ID" value="NZ_AP024601.1"/>
</dbReference>
<feature type="domain" description="PABS" evidence="10">
    <location>
        <begin position="7"/>
        <end position="240"/>
    </location>
</feature>
<gene>
    <name evidence="6 11" type="primary">speE</name>
    <name evidence="11" type="ORF">JIR001_31500</name>
</gene>
<dbReference type="AlphaFoldDB" id="A0A8D5UH68"/>
<dbReference type="Proteomes" id="UP000677436">
    <property type="component" value="Chromosome"/>
</dbReference>
<sequence>MDKFETELWYTEKQTPNHGITTRINRTLHHEKSEYQSIDVMETRQFGNMLVLDGMVMTTDKDEFVYHEMITHVAMNTHPEPKNVLVVGGGDGGAIREILKHPTVETATLVEIDGRVIEVSKQFFPEIAGRLDDPRVQVRVEDGIKHIREHQNAYDVILVDSTEPIGPAVGLFQKPFYQGIYDALREDGIMVAQTESPWFNRDLIRQVFRDISDIFPITRLYTASIPTYPSGLWSFTIGSKKFDPVEVDESKLPHLDTRYYRPEMHKALFQLPQFVQELIEK</sequence>
<dbReference type="InterPro" id="IPR035246">
    <property type="entry name" value="Spermidine_synt_N"/>
</dbReference>
<dbReference type="KEGG" id="pabs:JIR001_31500"/>
<feature type="binding site" evidence="6">
    <location>
        <position position="111"/>
    </location>
    <ligand>
        <name>S-methyl-5'-thioadenosine</name>
        <dbReference type="ChEBI" id="CHEBI:17509"/>
    </ligand>
</feature>
<dbReference type="Pfam" id="PF01564">
    <property type="entry name" value="Spermine_synth"/>
    <property type="match status" value="1"/>
</dbReference>
<dbReference type="EMBL" id="AP024601">
    <property type="protein sequence ID" value="BCU83367.1"/>
    <property type="molecule type" value="Genomic_DNA"/>
</dbReference>
<comment type="catalytic activity">
    <reaction evidence="6 9">
        <text>S-adenosyl 3-(methylsulfanyl)propylamine + putrescine = S-methyl-5'-thioadenosine + spermidine + H(+)</text>
        <dbReference type="Rhea" id="RHEA:12721"/>
        <dbReference type="ChEBI" id="CHEBI:15378"/>
        <dbReference type="ChEBI" id="CHEBI:17509"/>
        <dbReference type="ChEBI" id="CHEBI:57443"/>
        <dbReference type="ChEBI" id="CHEBI:57834"/>
        <dbReference type="ChEBI" id="CHEBI:326268"/>
        <dbReference type="EC" id="2.5.1.16"/>
    </reaction>
</comment>
<dbReference type="SUPFAM" id="SSF53335">
    <property type="entry name" value="S-adenosyl-L-methionine-dependent methyltransferases"/>
    <property type="match status" value="1"/>
</dbReference>
<dbReference type="GO" id="GO:0008295">
    <property type="term" value="P:spermidine biosynthetic process"/>
    <property type="evidence" value="ECO:0007669"/>
    <property type="project" value="UniProtKB-UniRule"/>
</dbReference>
<reference evidence="11" key="1">
    <citation type="journal article" date="2013" name="Int. J. Syst. Evol. Microbiol.">
        <title>Polycladomyces abyssicola gen. nov., sp. nov., a thermophilic filamentous bacterium isolated from hemipelagic sediment.</title>
        <authorList>
            <person name="Tsubouchi T."/>
            <person name="Shimane Y."/>
            <person name="Mori K."/>
            <person name="Usui K."/>
            <person name="Hiraki T."/>
            <person name="Tame A."/>
            <person name="Uematsu K."/>
            <person name="Maruyama T."/>
            <person name="Hatada Y."/>
        </authorList>
    </citation>
    <scope>NUCLEOTIDE SEQUENCE</scope>
    <source>
        <strain evidence="11">JIR-001</strain>
    </source>
</reference>
<dbReference type="EC" id="2.5.1.16" evidence="6"/>
<feature type="binding site" evidence="6">
    <location>
        <position position="167"/>
    </location>
    <ligand>
        <name>S-methyl-5'-thioadenosine</name>
        <dbReference type="ChEBI" id="CHEBI:17509"/>
    </ligand>
</feature>
<feature type="binding site" evidence="6">
    <location>
        <position position="36"/>
    </location>
    <ligand>
        <name>S-methyl-5'-thioadenosine</name>
        <dbReference type="ChEBI" id="CHEBI:17509"/>
    </ligand>
</feature>
<evidence type="ECO:0000256" key="9">
    <source>
        <dbReference type="RuleBase" id="RU003837"/>
    </source>
</evidence>
<reference evidence="11" key="2">
    <citation type="journal article" date="2021" name="Microbiol. Resour. Announc.">
        <title>Complete Genome Sequence of Polycladomyces abyssicola JIR-001T, Isolated from Hemipelagic Sediment in Deep Seawater.</title>
        <authorList>
            <person name="Tsubouchi T."/>
            <person name="Kaneko Y."/>
        </authorList>
    </citation>
    <scope>NUCLEOTIDE SEQUENCE</scope>
    <source>
        <strain evidence="11">JIR-001</strain>
    </source>
</reference>
<organism evidence="11 12">
    <name type="scientific">Polycladomyces abyssicola</name>
    <dbReference type="NCBI Taxonomy" id="1125966"/>
    <lineage>
        <taxon>Bacteria</taxon>
        <taxon>Bacillati</taxon>
        <taxon>Bacillota</taxon>
        <taxon>Bacilli</taxon>
        <taxon>Bacillales</taxon>
        <taxon>Thermoactinomycetaceae</taxon>
        <taxon>Polycladomyces</taxon>
    </lineage>
</organism>
<keyword evidence="4 6" id="KW-0745">Spermidine biosynthesis</keyword>
<dbReference type="PROSITE" id="PS01330">
    <property type="entry name" value="PABS_1"/>
    <property type="match status" value="1"/>
</dbReference>
<proteinExistence type="inferred from homology"/>
<keyword evidence="5 6" id="KW-0620">Polyamine biosynthesis</keyword>
<dbReference type="Pfam" id="PF17284">
    <property type="entry name" value="Spermine_synt_N"/>
    <property type="match status" value="1"/>
</dbReference>
<accession>A0A8D5UH68</accession>
<dbReference type="Gene3D" id="3.40.50.150">
    <property type="entry name" value="Vaccinia Virus protein VP39"/>
    <property type="match status" value="1"/>
</dbReference>
<evidence type="ECO:0000256" key="2">
    <source>
        <dbReference type="ARBA" id="ARBA00022490"/>
    </source>
</evidence>
<evidence type="ECO:0000256" key="5">
    <source>
        <dbReference type="ARBA" id="ARBA00023115"/>
    </source>
</evidence>
<dbReference type="PANTHER" id="PTHR11558:SF11">
    <property type="entry name" value="SPERMIDINE SYNTHASE"/>
    <property type="match status" value="1"/>
</dbReference>
<evidence type="ECO:0000256" key="8">
    <source>
        <dbReference type="RuleBase" id="RU003836"/>
    </source>
</evidence>
<dbReference type="GO" id="GO:0005829">
    <property type="term" value="C:cytosol"/>
    <property type="evidence" value="ECO:0007669"/>
    <property type="project" value="TreeGrafter"/>
</dbReference>
<dbReference type="InterPro" id="IPR030373">
    <property type="entry name" value="PABS_CS"/>
</dbReference>
<comment type="function">
    <text evidence="6">Catalyzes the irreversible transfer of a propylamine group from the amino donor S-adenosylmethioninamine (decarboxy-AdoMet) to putrescine (1,4-diaminobutane) to yield spermidine.</text>
</comment>
<dbReference type="GO" id="GO:0004766">
    <property type="term" value="F:spermidine synthase activity"/>
    <property type="evidence" value="ECO:0007669"/>
    <property type="project" value="UniProtKB-UniRule"/>
</dbReference>
<feature type="binding site" evidence="6">
    <location>
        <position position="67"/>
    </location>
    <ligand>
        <name>spermidine</name>
        <dbReference type="ChEBI" id="CHEBI:57834"/>
    </ligand>
</feature>
<dbReference type="FunFam" id="3.40.50.150:FF:000056">
    <property type="entry name" value="Polyamine aminopropyltransferase"/>
    <property type="match status" value="1"/>
</dbReference>
<dbReference type="PANTHER" id="PTHR11558">
    <property type="entry name" value="SPERMIDINE/SPERMINE SYNTHASE"/>
    <property type="match status" value="1"/>
</dbReference>
<evidence type="ECO:0000256" key="7">
    <source>
        <dbReference type="PROSITE-ProRule" id="PRU00354"/>
    </source>
</evidence>
<evidence type="ECO:0000259" key="10">
    <source>
        <dbReference type="PROSITE" id="PS51006"/>
    </source>
</evidence>
<feature type="binding site" evidence="6">
    <location>
        <position position="91"/>
    </location>
    <ligand>
        <name>spermidine</name>
        <dbReference type="ChEBI" id="CHEBI:57834"/>
    </ligand>
</feature>
<feature type="active site" description="Proton acceptor" evidence="6 7">
    <location>
        <position position="160"/>
    </location>
</feature>
<evidence type="ECO:0000256" key="1">
    <source>
        <dbReference type="ARBA" id="ARBA00007867"/>
    </source>
</evidence>
<dbReference type="NCBIfam" id="NF002010">
    <property type="entry name" value="PRK00811.1"/>
    <property type="match status" value="1"/>
</dbReference>
<dbReference type="UniPathway" id="UPA00248">
    <property type="reaction ID" value="UER00314"/>
</dbReference>
<comment type="pathway">
    <text evidence="6">Amine and polyamine biosynthesis; spermidine biosynthesis; spermidine from putrescine: step 1/1.</text>
</comment>
<keyword evidence="2" id="KW-0963">Cytoplasm</keyword>
<evidence type="ECO:0000313" key="12">
    <source>
        <dbReference type="Proteomes" id="UP000677436"/>
    </source>
</evidence>
<feature type="binding site" evidence="6">
    <location>
        <begin position="142"/>
        <end position="143"/>
    </location>
    <ligand>
        <name>S-methyl-5'-thioadenosine</name>
        <dbReference type="ChEBI" id="CHEBI:17509"/>
    </ligand>
</feature>
<dbReference type="InterPro" id="IPR030374">
    <property type="entry name" value="PABS"/>
</dbReference>
<feature type="binding site" evidence="6">
    <location>
        <begin position="160"/>
        <end position="163"/>
    </location>
    <ligand>
        <name>spermidine</name>
        <dbReference type="ChEBI" id="CHEBI:57834"/>
    </ligand>
</feature>